<keyword evidence="2" id="KW-1185">Reference proteome</keyword>
<reference evidence="1 2" key="1">
    <citation type="submission" date="2019-10" db="EMBL/GenBank/DDBJ databases">
        <title>Nocardia macrotermitis sp. nov. and Nocardia aurantia sp. nov., isolated from the gut of fungus growing-termite Macrotermes natalensis.</title>
        <authorList>
            <person name="Benndorf R."/>
            <person name="Schwitalla J."/>
            <person name="Martin K."/>
            <person name="De Beer W."/>
            <person name="Kaster A.-K."/>
            <person name="Vollmers J."/>
            <person name="Poulsen M."/>
            <person name="Beemelmanns C."/>
        </authorList>
    </citation>
    <scope>NUCLEOTIDE SEQUENCE [LARGE SCALE GENOMIC DNA]</scope>
    <source>
        <strain evidence="1 2">RB56</strain>
    </source>
</reference>
<proteinExistence type="predicted"/>
<dbReference type="AlphaFoldDB" id="A0A7K0DGQ6"/>
<dbReference type="InterPro" id="IPR036170">
    <property type="entry name" value="YezG-like_sf"/>
</dbReference>
<dbReference type="SUPFAM" id="SSF160424">
    <property type="entry name" value="BH3703-like"/>
    <property type="match status" value="1"/>
</dbReference>
<dbReference type="RefSeq" id="WP_153338828.1">
    <property type="nucleotide sequence ID" value="NZ_WEGI01000001.1"/>
</dbReference>
<dbReference type="Proteomes" id="UP000431401">
    <property type="component" value="Unassembled WGS sequence"/>
</dbReference>
<evidence type="ECO:0000313" key="1">
    <source>
        <dbReference type="EMBL" id="MQY24985.1"/>
    </source>
</evidence>
<name>A0A7K0DGQ6_9NOCA</name>
<accession>A0A7K0DGQ6</accession>
<gene>
    <name evidence="1" type="ORF">NRB56_05390</name>
</gene>
<organism evidence="1 2">
    <name type="scientific">Nocardia aurantia</name>
    <dbReference type="NCBI Taxonomy" id="2585199"/>
    <lineage>
        <taxon>Bacteria</taxon>
        <taxon>Bacillati</taxon>
        <taxon>Actinomycetota</taxon>
        <taxon>Actinomycetes</taxon>
        <taxon>Mycobacteriales</taxon>
        <taxon>Nocardiaceae</taxon>
        <taxon>Nocardia</taxon>
    </lineage>
</organism>
<dbReference type="OrthoDB" id="4505613at2"/>
<dbReference type="EMBL" id="WEGI01000001">
    <property type="protein sequence ID" value="MQY24985.1"/>
    <property type="molecule type" value="Genomic_DNA"/>
</dbReference>
<comment type="caution">
    <text evidence="1">The sequence shown here is derived from an EMBL/GenBank/DDBJ whole genome shotgun (WGS) entry which is preliminary data.</text>
</comment>
<sequence length="414" mass="43963">MTSSDGDMSRAVPVDADVPFLLGELGVDPLAGEARTEAVVVTDISPREAAAGSDGERTARLRELTARICRGLTALGPEGWTRMEAVFALTVAAEAGYVGFVDDQERVARVEPPGDVLAALREHRALSAADGDGPWWRLLIGADAQGAVELLPDAGEDPFPDDQLFEPEVYREDLRVFPRRRLPVWLAAYVWHDGRQVRTPRQAAAAARSASAPPTPMSGLPDLPALWGRWAVIAAAFLAIGSPRGPGVAPALAWYEDEWRSGSSLFVLPDGRAVLSGGVSEAPELDAAYNIGGALPDLYAGAPVWVADPVLDPRSRAGLLSFCYWWTGDRWYRGGAESDPGPALPAVHGAAAAAAALADLLETKVPPVEAISNLIGAAEARRVRRQDLAAVFADPDHDLDSAYYQLIIAGVTVD</sequence>
<protein>
    <submittedName>
        <fullName evidence="1">Uncharacterized protein</fullName>
    </submittedName>
</protein>
<evidence type="ECO:0000313" key="2">
    <source>
        <dbReference type="Proteomes" id="UP000431401"/>
    </source>
</evidence>